<evidence type="ECO:0000256" key="1">
    <source>
        <dbReference type="ARBA" id="ARBA00001917"/>
    </source>
</evidence>
<evidence type="ECO:0000256" key="5">
    <source>
        <dbReference type="PIRSR" id="PIRSR000138-2"/>
    </source>
</evidence>
<feature type="binding site" evidence="5">
    <location>
        <position position="152"/>
    </location>
    <ligand>
        <name>glyoxylate</name>
        <dbReference type="ChEBI" id="CHEBI:36655"/>
    </ligand>
</feature>
<comment type="cofactor">
    <cofactor evidence="1">
        <name>FMN</name>
        <dbReference type="ChEBI" id="CHEBI:58210"/>
    </cofactor>
</comment>
<feature type="binding site" evidence="5">
    <location>
        <position position="128"/>
    </location>
    <ligand>
        <name>FMN</name>
        <dbReference type="ChEBI" id="CHEBI:58210"/>
    </ligand>
</feature>
<dbReference type="PANTHER" id="PTHR10578:SF143">
    <property type="entry name" value="FMN-DEPENDENT ALPHA-HYDROXY ACID DEHYDROGENASE PB1A11.03"/>
    <property type="match status" value="1"/>
</dbReference>
<keyword evidence="8" id="KW-1185">Reference proteome</keyword>
<proteinExistence type="inferred from homology"/>
<feature type="binding site" evidence="5">
    <location>
        <begin position="99"/>
        <end position="101"/>
    </location>
    <ligand>
        <name>FMN</name>
        <dbReference type="ChEBI" id="CHEBI:58210"/>
    </ligand>
</feature>
<dbReference type="OrthoDB" id="25826at2759"/>
<feature type="binding site" evidence="5">
    <location>
        <position position="313"/>
    </location>
    <ligand>
        <name>glyoxylate</name>
        <dbReference type="ChEBI" id="CHEBI:36655"/>
    </ligand>
</feature>
<feature type="binding site" evidence="5">
    <location>
        <position position="46"/>
    </location>
    <ligand>
        <name>glyoxylate</name>
        <dbReference type="ChEBI" id="CHEBI:36655"/>
    </ligand>
</feature>
<comment type="similarity">
    <text evidence="3">Belongs to the FMN-dependent alpha-hydroxy acid dehydrogenase family.</text>
</comment>
<feature type="active site" description="Proton acceptor" evidence="4">
    <location>
        <position position="310"/>
    </location>
</feature>
<feature type="binding site" evidence="5">
    <location>
        <position position="150"/>
    </location>
    <ligand>
        <name>FMN</name>
        <dbReference type="ChEBI" id="CHEBI:58210"/>
    </ligand>
</feature>
<dbReference type="InterPro" id="IPR000262">
    <property type="entry name" value="FMN-dep_DH"/>
</dbReference>
<sequence>MSSVWSTFAKTSYTSRRAPVLGTFGVDKLEQIAREKLKESPDAFLYVFGSAGTGSTKEENRKEFERWKIVPRVLRNVAGRNSETTLFGVKYPSPLLFAPVGAQGIVHADAEEASSAAAGKLGVPFIMSSASTRSIEAVAKANGSGPRWFQLYWGKTNDVMHSLITRAKTNGFSAIVFTVDSMMIGWRPFDLDTGYLPFGHGVGAQVGLTDPVFMRKVGLDVFPPDAKPEFPYVAARQDELIAQGDKAATDSLKAGQAFVGEMLDPAKVWEDLAYLRKHWEGPLIIKGVLCAEDAELAIKHGADGIVVSTHGGRQIDGSISSLLGLHQIMQSPIVRTAQAEGRFTILLDSGVRTGSDIFKALALGAQGVLYGRPVMYALAIAGQEGVEAQVRTVLADFEITLGLAGYASVDELRKNGEKALVRI</sequence>
<dbReference type="EMBL" id="KZ110596">
    <property type="protein sequence ID" value="OSX62651.1"/>
    <property type="molecule type" value="Genomic_DNA"/>
</dbReference>
<evidence type="ECO:0000256" key="4">
    <source>
        <dbReference type="PIRSR" id="PIRSR000138-1"/>
    </source>
</evidence>
<evidence type="ECO:0000313" key="8">
    <source>
        <dbReference type="Proteomes" id="UP000194127"/>
    </source>
</evidence>
<dbReference type="PIRSF" id="PIRSF000138">
    <property type="entry name" value="Al-hdrx_acd_dh"/>
    <property type="match status" value="1"/>
</dbReference>
<feature type="binding site" evidence="5">
    <location>
        <begin position="371"/>
        <end position="372"/>
    </location>
    <ligand>
        <name>FMN</name>
        <dbReference type="ChEBI" id="CHEBI:58210"/>
    </ligand>
</feature>
<feature type="binding site" evidence="5">
    <location>
        <position position="310"/>
    </location>
    <ligand>
        <name>glyoxylate</name>
        <dbReference type="ChEBI" id="CHEBI:36655"/>
    </ligand>
</feature>
<dbReference type="InterPro" id="IPR012133">
    <property type="entry name" value="Alpha-hydoxy_acid_DH_FMN"/>
</dbReference>
<dbReference type="GO" id="GO:0010181">
    <property type="term" value="F:FMN binding"/>
    <property type="evidence" value="ECO:0007669"/>
    <property type="project" value="InterPro"/>
</dbReference>
<dbReference type="PROSITE" id="PS51349">
    <property type="entry name" value="FMN_HYDROXY_ACID_DH_2"/>
    <property type="match status" value="1"/>
</dbReference>
<evidence type="ECO:0000313" key="7">
    <source>
        <dbReference type="EMBL" id="OSX62651.1"/>
    </source>
</evidence>
<evidence type="ECO:0000256" key="3">
    <source>
        <dbReference type="ARBA" id="ARBA00024042"/>
    </source>
</evidence>
<dbReference type="AlphaFoldDB" id="A0A1X6N202"/>
<dbReference type="Proteomes" id="UP000194127">
    <property type="component" value="Unassembled WGS sequence"/>
</dbReference>
<dbReference type="Gene3D" id="3.20.20.70">
    <property type="entry name" value="Aldolase class I"/>
    <property type="match status" value="1"/>
</dbReference>
<keyword evidence="5" id="KW-0288">FMN</keyword>
<feature type="binding site" evidence="5">
    <location>
        <position position="286"/>
    </location>
    <ligand>
        <name>FMN</name>
        <dbReference type="ChEBI" id="CHEBI:58210"/>
    </ligand>
</feature>
<dbReference type="PANTHER" id="PTHR10578">
    <property type="entry name" value="S -2-HYDROXY-ACID OXIDASE-RELATED"/>
    <property type="match status" value="1"/>
</dbReference>
<feature type="binding site" evidence="5">
    <location>
        <position position="308"/>
    </location>
    <ligand>
        <name>FMN</name>
        <dbReference type="ChEBI" id="CHEBI:58210"/>
    </ligand>
</feature>
<name>A0A1X6N202_9APHY</name>
<accession>A0A1X6N202</accession>
<feature type="domain" description="FMN hydroxy acid dehydrogenase" evidence="6">
    <location>
        <begin position="20"/>
        <end position="422"/>
    </location>
</feature>
<feature type="binding site" evidence="5">
    <location>
        <position position="187"/>
    </location>
    <ligand>
        <name>glyoxylate</name>
        <dbReference type="ChEBI" id="CHEBI:36655"/>
    </ligand>
</feature>
<evidence type="ECO:0000259" key="6">
    <source>
        <dbReference type="PROSITE" id="PS51349"/>
    </source>
</evidence>
<protein>
    <recommendedName>
        <fullName evidence="6">FMN hydroxy acid dehydrogenase domain-containing protein</fullName>
    </recommendedName>
</protein>
<feature type="binding site" evidence="5">
    <location>
        <begin position="348"/>
        <end position="352"/>
    </location>
    <ligand>
        <name>FMN</name>
        <dbReference type="ChEBI" id="CHEBI:58210"/>
    </ligand>
</feature>
<organism evidence="7 8">
    <name type="scientific">Postia placenta MAD-698-R-SB12</name>
    <dbReference type="NCBI Taxonomy" id="670580"/>
    <lineage>
        <taxon>Eukaryota</taxon>
        <taxon>Fungi</taxon>
        <taxon>Dikarya</taxon>
        <taxon>Basidiomycota</taxon>
        <taxon>Agaricomycotina</taxon>
        <taxon>Agaricomycetes</taxon>
        <taxon>Polyporales</taxon>
        <taxon>Adustoporiaceae</taxon>
        <taxon>Rhodonia</taxon>
    </lineage>
</organism>
<dbReference type="GeneID" id="36327624"/>
<reference evidence="7 8" key="1">
    <citation type="submission" date="2017-04" db="EMBL/GenBank/DDBJ databases">
        <title>Genome Sequence of the Model Brown-Rot Fungus Postia placenta SB12.</title>
        <authorList>
            <consortium name="DOE Joint Genome Institute"/>
            <person name="Gaskell J."/>
            <person name="Kersten P."/>
            <person name="Larrondo L.F."/>
            <person name="Canessa P."/>
            <person name="Martinez D."/>
            <person name="Hibbett D."/>
            <person name="Schmoll M."/>
            <person name="Kubicek C.P."/>
            <person name="Martinez A.T."/>
            <person name="Yadav J."/>
            <person name="Master E."/>
            <person name="Magnuson J.K."/>
            <person name="James T."/>
            <person name="Yaver D."/>
            <person name="Berka R."/>
            <person name="Labutti K."/>
            <person name="Lipzen A."/>
            <person name="Aerts A."/>
            <person name="Barry K."/>
            <person name="Henrissat B."/>
            <person name="Blanchette R."/>
            <person name="Grigoriev I."/>
            <person name="Cullen D."/>
        </authorList>
    </citation>
    <scope>NUCLEOTIDE SEQUENCE [LARGE SCALE GENOMIC DNA]</scope>
    <source>
        <strain evidence="7 8">MAD-698-R-SB12</strain>
    </source>
</reference>
<feature type="binding site" evidence="5">
    <location>
        <position position="178"/>
    </location>
    <ligand>
        <name>FMN</name>
        <dbReference type="ChEBI" id="CHEBI:58210"/>
    </ligand>
</feature>
<dbReference type="GO" id="GO:0016491">
    <property type="term" value="F:oxidoreductase activity"/>
    <property type="evidence" value="ECO:0007669"/>
    <property type="project" value="UniProtKB-KW"/>
</dbReference>
<keyword evidence="2" id="KW-0560">Oxidoreductase</keyword>
<dbReference type="InterPro" id="IPR013785">
    <property type="entry name" value="Aldolase_TIM"/>
</dbReference>
<evidence type="ECO:0000256" key="2">
    <source>
        <dbReference type="ARBA" id="ARBA00023002"/>
    </source>
</evidence>
<dbReference type="SUPFAM" id="SSF51395">
    <property type="entry name" value="FMN-linked oxidoreductases"/>
    <property type="match status" value="1"/>
</dbReference>
<gene>
    <name evidence="7" type="ORF">POSPLADRAFT_1074190</name>
</gene>
<dbReference type="Pfam" id="PF01070">
    <property type="entry name" value="FMN_dh"/>
    <property type="match status" value="1"/>
</dbReference>
<dbReference type="STRING" id="670580.A0A1X6N202"/>
<keyword evidence="5" id="KW-0285">Flavoprotein</keyword>
<dbReference type="InterPro" id="IPR037396">
    <property type="entry name" value="FMN_HAD"/>
</dbReference>
<dbReference type="RefSeq" id="XP_024339445.1">
    <property type="nucleotide sequence ID" value="XM_024482675.1"/>
</dbReference>